<keyword evidence="3" id="KW-1185">Reference proteome</keyword>
<evidence type="ECO:0000313" key="3">
    <source>
        <dbReference type="Proteomes" id="UP000075613"/>
    </source>
</evidence>
<feature type="region of interest" description="Disordered" evidence="1">
    <location>
        <begin position="1"/>
        <end position="107"/>
    </location>
</feature>
<gene>
    <name evidence="2" type="ORF">CI15_16075</name>
</gene>
<name>A0A149PRX7_9BURK</name>
<accession>A0A149PRX7</accession>
<comment type="caution">
    <text evidence="2">The sequence shown here is derived from an EMBL/GenBank/DDBJ whole genome shotgun (WGS) entry which is preliminary data.</text>
</comment>
<dbReference type="AlphaFoldDB" id="A0A149PRX7"/>
<dbReference type="STRING" id="1399968.CI15_16075"/>
<dbReference type="RefSeq" id="WP_062129305.1">
    <property type="nucleotide sequence ID" value="NZ_LRBG01000012.1"/>
</dbReference>
<sequence>MKTSPQTTDGDQQAKPQADPHAKHPRSMQEAGVPLPHETDQDPESQHEDQPRHVGKQAHEDVSHGLQDTDRRGGDEYQQRTQNDSHTDVNSDRKQGGTKSGTKRGKR</sequence>
<dbReference type="OrthoDB" id="8852824at2"/>
<evidence type="ECO:0000256" key="1">
    <source>
        <dbReference type="SAM" id="MobiDB-lite"/>
    </source>
</evidence>
<organism evidence="2 3">
    <name type="scientific">Paraburkholderia monticola</name>
    <dbReference type="NCBI Taxonomy" id="1399968"/>
    <lineage>
        <taxon>Bacteria</taxon>
        <taxon>Pseudomonadati</taxon>
        <taxon>Pseudomonadota</taxon>
        <taxon>Betaproteobacteria</taxon>
        <taxon>Burkholderiales</taxon>
        <taxon>Burkholderiaceae</taxon>
        <taxon>Paraburkholderia</taxon>
    </lineage>
</organism>
<feature type="compositionally biased region" description="Basic and acidic residues" evidence="1">
    <location>
        <begin position="37"/>
        <end position="95"/>
    </location>
</feature>
<dbReference type="Proteomes" id="UP000075613">
    <property type="component" value="Unassembled WGS sequence"/>
</dbReference>
<proteinExistence type="predicted"/>
<evidence type="ECO:0000313" key="2">
    <source>
        <dbReference type="EMBL" id="KXU87646.1"/>
    </source>
</evidence>
<reference evidence="2 3" key="1">
    <citation type="journal article" date="2015" name="Int. J. Syst. Evol. Microbiol.">
        <title>Burkholderia monticola sp. nov., isolated from mountain soil.</title>
        <authorList>
            <person name="Baek I."/>
            <person name="Seo B."/>
            <person name="Lee I."/>
            <person name="Yi H."/>
            <person name="Chun J."/>
        </authorList>
    </citation>
    <scope>NUCLEOTIDE SEQUENCE [LARGE SCALE GENOMIC DNA]</scope>
    <source>
        <strain evidence="2 3">JC2948</strain>
    </source>
</reference>
<protein>
    <submittedName>
        <fullName evidence="2">Uncharacterized protein</fullName>
    </submittedName>
</protein>
<dbReference type="EMBL" id="LRBG01000012">
    <property type="protein sequence ID" value="KXU87646.1"/>
    <property type="molecule type" value="Genomic_DNA"/>
</dbReference>
<feature type="compositionally biased region" description="Polar residues" evidence="1">
    <location>
        <begin position="1"/>
        <end position="15"/>
    </location>
</feature>